<comment type="caution">
    <text evidence="5">The sequence shown here is derived from an EMBL/GenBank/DDBJ whole genome shotgun (WGS) entry which is preliminary data.</text>
</comment>
<dbReference type="GO" id="GO:0000329">
    <property type="term" value="C:fungal-type vacuole membrane"/>
    <property type="evidence" value="ECO:0007669"/>
    <property type="project" value="TreeGrafter"/>
</dbReference>
<comment type="similarity">
    <text evidence="1">Belongs to the V-ATPase F subunit family.</text>
</comment>
<keyword evidence="2" id="KW-0813">Transport</keyword>
<evidence type="ECO:0000256" key="2">
    <source>
        <dbReference type="ARBA" id="ARBA00022448"/>
    </source>
</evidence>
<dbReference type="Gene3D" id="3.40.50.10580">
    <property type="entry name" value="ATPase, V1 complex, subunit F"/>
    <property type="match status" value="1"/>
</dbReference>
<evidence type="ECO:0000256" key="1">
    <source>
        <dbReference type="ARBA" id="ARBA00010148"/>
    </source>
</evidence>
<dbReference type="AlphaFoldDB" id="A0A8H7GTY3"/>
<evidence type="ECO:0000313" key="6">
    <source>
        <dbReference type="Proteomes" id="UP000649328"/>
    </source>
</evidence>
<dbReference type="OrthoDB" id="10261947at2759"/>
<organism evidence="5 6">
    <name type="scientific">Metschnikowia pulcherrima</name>
    <dbReference type="NCBI Taxonomy" id="27326"/>
    <lineage>
        <taxon>Eukaryota</taxon>
        <taxon>Fungi</taxon>
        <taxon>Dikarya</taxon>
        <taxon>Ascomycota</taxon>
        <taxon>Saccharomycotina</taxon>
        <taxon>Pichiomycetes</taxon>
        <taxon>Metschnikowiaceae</taxon>
        <taxon>Metschnikowia</taxon>
    </lineage>
</organism>
<keyword evidence="6" id="KW-1185">Reference proteome</keyword>
<keyword evidence="3" id="KW-0375">Hydrogen ion transport</keyword>
<evidence type="ECO:0000256" key="4">
    <source>
        <dbReference type="ARBA" id="ARBA00023065"/>
    </source>
</evidence>
<dbReference type="SUPFAM" id="SSF159468">
    <property type="entry name" value="AtpF-like"/>
    <property type="match status" value="1"/>
</dbReference>
<dbReference type="Proteomes" id="UP000649328">
    <property type="component" value="Unassembled WGS sequence"/>
</dbReference>
<gene>
    <name evidence="5" type="ORF">HF325_002187</name>
</gene>
<dbReference type="GO" id="GO:0046961">
    <property type="term" value="F:proton-transporting ATPase activity, rotational mechanism"/>
    <property type="evidence" value="ECO:0007669"/>
    <property type="project" value="InterPro"/>
</dbReference>
<dbReference type="InterPro" id="IPR036906">
    <property type="entry name" value="ATPase_V1_fsu_sf"/>
</dbReference>
<sequence length="138" mass="15688">MNANEVMAKRSLLALIADEKNSVPGLLLAGVGQIPDEPGKETYLLTEEAEEAFDRFTSGRDDIALLLINQHIASRRDIELFNGHQEPRLKDHNQVFFSSTTQGTICSVFRIMAIWRFGLFSLQFCPLLDLRYTPIQYQ</sequence>
<dbReference type="Pfam" id="PF01990">
    <property type="entry name" value="ATP-synt_F"/>
    <property type="match status" value="1"/>
</dbReference>
<dbReference type="InterPro" id="IPR008218">
    <property type="entry name" value="ATPase_V1-cplx_f_g_su"/>
</dbReference>
<protein>
    <submittedName>
        <fullName evidence="5">Uncharacterized protein</fullName>
    </submittedName>
</protein>
<dbReference type="PANTHER" id="PTHR13861:SF2">
    <property type="entry name" value="V-TYPE PROTON ATPASE SUBUNIT F"/>
    <property type="match status" value="1"/>
</dbReference>
<dbReference type="EMBL" id="JACBPP010000003">
    <property type="protein sequence ID" value="KAF8002942.1"/>
    <property type="molecule type" value="Genomic_DNA"/>
</dbReference>
<accession>A0A8H7GTY3</accession>
<reference evidence="5" key="1">
    <citation type="submission" date="2020-10" db="EMBL/GenBank/DDBJ databases">
        <title>The Whole-Genome Sequence of Metschnikowia persimmonesis, a Novel Endophytic Yeast Species Isolated from Medicinal Plant Diospyros kaki Thumb.</title>
        <authorList>
            <person name="Rahmat E."/>
            <person name="Kang Y."/>
        </authorList>
    </citation>
    <scope>NUCLEOTIDE SEQUENCE</scope>
    <source>
        <strain evidence="5">KIOM G15050</strain>
    </source>
</reference>
<keyword evidence="4" id="KW-0406">Ion transport</keyword>
<proteinExistence type="inferred from homology"/>
<dbReference type="PANTHER" id="PTHR13861">
    <property type="entry name" value="VACUOLAR ATP SYNTHASE SUBUNIT F"/>
    <property type="match status" value="1"/>
</dbReference>
<evidence type="ECO:0000313" key="5">
    <source>
        <dbReference type="EMBL" id="KAF8002942.1"/>
    </source>
</evidence>
<name>A0A8H7GTY3_9ASCO</name>
<evidence type="ECO:0000256" key="3">
    <source>
        <dbReference type="ARBA" id="ARBA00022781"/>
    </source>
</evidence>